<feature type="transmembrane region" description="Helical" evidence="2">
    <location>
        <begin position="522"/>
        <end position="540"/>
    </location>
</feature>
<dbReference type="GO" id="GO:0042910">
    <property type="term" value="F:xenobiotic transmembrane transporter activity"/>
    <property type="evidence" value="ECO:0007669"/>
    <property type="project" value="TreeGrafter"/>
</dbReference>
<dbReference type="OrthoDB" id="9757876at2"/>
<evidence type="ECO:0000256" key="2">
    <source>
        <dbReference type="SAM" id="Phobius"/>
    </source>
</evidence>
<dbReference type="GO" id="GO:0005886">
    <property type="term" value="C:plasma membrane"/>
    <property type="evidence" value="ECO:0007669"/>
    <property type="project" value="TreeGrafter"/>
</dbReference>
<dbReference type="STRING" id="1123231.SAMN02745189_00965"/>
<feature type="transmembrane region" description="Helical" evidence="2">
    <location>
        <begin position="853"/>
        <end position="872"/>
    </location>
</feature>
<proteinExistence type="predicted"/>
<dbReference type="EMBL" id="FRCF01000003">
    <property type="protein sequence ID" value="SHL81962.1"/>
    <property type="molecule type" value="Genomic_DNA"/>
</dbReference>
<feature type="transmembrane region" description="Helical" evidence="2">
    <location>
        <begin position="334"/>
        <end position="353"/>
    </location>
</feature>
<dbReference type="SUPFAM" id="SSF82714">
    <property type="entry name" value="Multidrug efflux transporter AcrB TolC docking domain, DN and DC subdomains"/>
    <property type="match status" value="2"/>
</dbReference>
<evidence type="ECO:0000313" key="4">
    <source>
        <dbReference type="Proteomes" id="UP000184206"/>
    </source>
</evidence>
<feature type="transmembrane region" description="Helical" evidence="2">
    <location>
        <begin position="386"/>
        <end position="411"/>
    </location>
</feature>
<keyword evidence="2" id="KW-0472">Membrane</keyword>
<protein>
    <submittedName>
        <fullName evidence="3">Hydrophobic/amphiphilic exporter-1, HAE1 family</fullName>
    </submittedName>
</protein>
<dbReference type="SUPFAM" id="SSF82693">
    <property type="entry name" value="Multidrug efflux transporter AcrB pore domain, PN1, PN2, PC1 and PC2 subdomains"/>
    <property type="match status" value="3"/>
</dbReference>
<keyword evidence="2" id="KW-0812">Transmembrane</keyword>
<dbReference type="InterPro" id="IPR001036">
    <property type="entry name" value="Acrflvin-R"/>
</dbReference>
<dbReference type="PANTHER" id="PTHR32063:SF0">
    <property type="entry name" value="SWARMING MOTILITY PROTEIN SWRC"/>
    <property type="match status" value="1"/>
</dbReference>
<gene>
    <name evidence="3" type="ORF">SAMN02745189_00965</name>
</gene>
<dbReference type="Gene3D" id="3.30.70.1440">
    <property type="entry name" value="Multidrug efflux transporter AcrB pore domain"/>
    <property type="match status" value="1"/>
</dbReference>
<feature type="transmembrane region" description="Helical" evidence="2">
    <location>
        <begin position="905"/>
        <end position="926"/>
    </location>
</feature>
<dbReference type="Proteomes" id="UP000184206">
    <property type="component" value="Unassembled WGS sequence"/>
</dbReference>
<keyword evidence="2" id="KW-1133">Transmembrane helix</keyword>
<feature type="region of interest" description="Disordered" evidence="1">
    <location>
        <begin position="1030"/>
        <end position="1093"/>
    </location>
</feature>
<reference evidence="3 4" key="1">
    <citation type="submission" date="2016-11" db="EMBL/GenBank/DDBJ databases">
        <authorList>
            <person name="Jaros S."/>
            <person name="Januszkiewicz K."/>
            <person name="Wedrychowicz H."/>
        </authorList>
    </citation>
    <scope>NUCLEOTIDE SEQUENCE [LARGE SCALE GENOMIC DNA]</scope>
    <source>
        <strain evidence="3 4">DSM 16010</strain>
    </source>
</reference>
<feature type="transmembrane region" description="Helical" evidence="2">
    <location>
        <begin position="879"/>
        <end position="899"/>
    </location>
</feature>
<feature type="compositionally biased region" description="Basic and acidic residues" evidence="1">
    <location>
        <begin position="1060"/>
        <end position="1093"/>
    </location>
</feature>
<feature type="transmembrane region" description="Helical" evidence="2">
    <location>
        <begin position="954"/>
        <end position="973"/>
    </location>
</feature>
<evidence type="ECO:0000256" key="1">
    <source>
        <dbReference type="SAM" id="MobiDB-lite"/>
    </source>
</evidence>
<feature type="compositionally biased region" description="Basic and acidic residues" evidence="1">
    <location>
        <begin position="1030"/>
        <end position="1044"/>
    </location>
</feature>
<organism evidence="3 4">
    <name type="scientific">Lacicoccus alkaliphilus DSM 16010</name>
    <dbReference type="NCBI Taxonomy" id="1123231"/>
    <lineage>
        <taxon>Bacteria</taxon>
        <taxon>Bacillati</taxon>
        <taxon>Bacillota</taxon>
        <taxon>Bacilli</taxon>
        <taxon>Bacillales</taxon>
        <taxon>Salinicoccaceae</taxon>
        <taxon>Lacicoccus</taxon>
    </lineage>
</organism>
<dbReference type="Pfam" id="PF00873">
    <property type="entry name" value="ACR_tran"/>
    <property type="match status" value="1"/>
</dbReference>
<dbReference type="Gene3D" id="3.30.70.1320">
    <property type="entry name" value="Multidrug efflux transporter AcrB pore domain like"/>
    <property type="match status" value="1"/>
</dbReference>
<name>A0A1M7DR55_9BACL</name>
<sequence length="1093" mass="118960">MKISDFSIRRPKFTIVVMLILLLVGAVSFTRLPLQLMPDINPPVAAVATTYQGAGPEEVMEDVTVPIESELSSLSGLTNISSQSQESSSVIIMEFGYDMTIDEVESDITRALDGVDLPEQAGDPVFLEFDISMLPSIQLAATSAGEEIIEYQDQVDDLISELENIQGVASISENGAVTEEIQVVLDTDALSEVGLSQSDVAGIIEANNMTIPNTTIMDEEAGQAITTRTVSTIDGVEELQELVITDLPDGGSLAVEDVAEVSIGEEENNIITRLNQEDALSIDVMLSSDANASNVNNEFNEVLNEKLEEDEFSNLNVEVLYDEGEFIDIAINSVFISLILGAVLAMGVLFAFLRNLKAPLIIGLAIPFSVITTFALLFFTDISINLMTLGGLALGIGLLIDNSVVVIENIYRHLSMGKNPKKAAGDGTKEVASAITAATITTGAVFVPVVFVTGLVSQLFTPLAITVVFSLFASLFVALTVVPMIASRVLTAPKEDLEEARSQRPYMKLLGRLSHWTLQHRLIVLIATGLLLATGIYGIYVKGLTLMPESDEGALTIEVEKEQGTIYSETLELVEDIEEELAGHDEVDIYLSNVGSQQMMSMTEEPHRAMITATLVSAGDRSITTNEFIDSIENDIEALDESAEINVSPMSQTGMGSEPDTLTLNISDDDPERLIESEEIIIGELEDDADIGSVSSSREDMVEEMQVVVDRQAARENGIQPAEIGSALYDASNGVSASTVEMDGDYLSVIVMYPREYRENLENFEDIEIPNNEGEYMAISEVADLEEAEILPVINRNDGEQTSELLVSYSSAMSLDQAGNHVENIVADADFSDETSYSIGGDLEMLMDALPQMLLALILGIIFIYLVMVAQFESFRHPFIVIIAMPLSIIGVMAALFITDSPLSVVAFVGIILLLGIVVNNSILLVDYTNQQKEKGMPTLEALELSVRHRFRPIVITALTTALGMLPLALGLGEGGDMIAPMGTVVIGGLVSSTIFTLFVIPIFYSYIDKETRHMHKKYVTPDGQVITQKEIDANKRKAERPDPTEDSDDDYQGTDDEDAPKIEEFDDGTSREDHLEEMQKLIDKMKDEKSDK</sequence>
<dbReference type="PANTHER" id="PTHR32063">
    <property type="match status" value="1"/>
</dbReference>
<dbReference type="Gene3D" id="1.20.1640.10">
    <property type="entry name" value="Multidrug efflux transporter AcrB transmembrane domain"/>
    <property type="match status" value="2"/>
</dbReference>
<feature type="transmembrane region" description="Helical" evidence="2">
    <location>
        <begin position="360"/>
        <end position="380"/>
    </location>
</feature>
<feature type="compositionally biased region" description="Acidic residues" evidence="1">
    <location>
        <begin position="1045"/>
        <end position="1059"/>
    </location>
</feature>
<feature type="transmembrane region" description="Helical" evidence="2">
    <location>
        <begin position="431"/>
        <end position="451"/>
    </location>
</feature>
<accession>A0A1M7DR55</accession>
<evidence type="ECO:0000313" key="3">
    <source>
        <dbReference type="EMBL" id="SHL81962.1"/>
    </source>
</evidence>
<dbReference type="Gene3D" id="3.30.2090.10">
    <property type="entry name" value="Multidrug efflux transporter AcrB TolC docking domain, DN and DC subdomains"/>
    <property type="match status" value="2"/>
</dbReference>
<dbReference type="SUPFAM" id="SSF82866">
    <property type="entry name" value="Multidrug efflux transporter AcrB transmembrane domain"/>
    <property type="match status" value="2"/>
</dbReference>
<dbReference type="InterPro" id="IPR027463">
    <property type="entry name" value="AcrB_DN_DC_subdom"/>
</dbReference>
<feature type="transmembrane region" description="Helical" evidence="2">
    <location>
        <begin position="985"/>
        <end position="1008"/>
    </location>
</feature>
<dbReference type="PRINTS" id="PR00702">
    <property type="entry name" value="ACRIFLAVINRP"/>
</dbReference>
<dbReference type="Gene3D" id="3.30.70.1430">
    <property type="entry name" value="Multidrug efflux transporter AcrB pore domain"/>
    <property type="match status" value="2"/>
</dbReference>
<keyword evidence="4" id="KW-1185">Reference proteome</keyword>
<dbReference type="AlphaFoldDB" id="A0A1M7DR55"/>
<feature type="transmembrane region" description="Helical" evidence="2">
    <location>
        <begin position="463"/>
        <end position="486"/>
    </location>
</feature>
<dbReference type="RefSeq" id="WP_072708963.1">
    <property type="nucleotide sequence ID" value="NZ_FRCF01000003.1"/>
</dbReference>